<dbReference type="Gene3D" id="3.30.1330.200">
    <property type="match status" value="1"/>
</dbReference>
<gene>
    <name evidence="3" type="primary">cheD</name>
    <name evidence="3" type="ORF">SCFA_550013</name>
</gene>
<evidence type="ECO:0000313" key="3">
    <source>
        <dbReference type="EMBL" id="VFU16609.1"/>
    </source>
</evidence>
<protein>
    <submittedName>
        <fullName evidence="3">Putative chemoreceptor glutamine deamidase CheD</fullName>
        <ecNumber evidence="3">3.5.1.44</ecNumber>
    </submittedName>
</protein>
<dbReference type="InterPro" id="IPR011324">
    <property type="entry name" value="Cytotoxic_necrot_fac-like_cat"/>
</dbReference>
<dbReference type="HAMAP" id="MF_01440">
    <property type="entry name" value="CheD"/>
    <property type="match status" value="1"/>
</dbReference>
<dbReference type="PANTHER" id="PTHR35147:SF2">
    <property type="entry name" value="CHEMORECEPTOR GLUTAMINE DEAMIDASE CHED-RELATED"/>
    <property type="match status" value="1"/>
</dbReference>
<dbReference type="InterPro" id="IPR038592">
    <property type="entry name" value="CheD-like_sf"/>
</dbReference>
<dbReference type="EMBL" id="CAADRM010000120">
    <property type="protein sequence ID" value="VFU16609.1"/>
    <property type="molecule type" value="Genomic_DNA"/>
</dbReference>
<dbReference type="PANTHER" id="PTHR35147">
    <property type="entry name" value="CHEMORECEPTOR GLUTAMINE DEAMIDASE CHED-RELATED"/>
    <property type="match status" value="1"/>
</dbReference>
<name>A0A485M9B0_9ZZZZ</name>
<dbReference type="SUPFAM" id="SSF64438">
    <property type="entry name" value="CNF1/YfiH-like putative cysteine hydrolases"/>
    <property type="match status" value="1"/>
</dbReference>
<dbReference type="GO" id="GO:0006935">
    <property type="term" value="P:chemotaxis"/>
    <property type="evidence" value="ECO:0007669"/>
    <property type="project" value="UniProtKB-KW"/>
</dbReference>
<reference evidence="3" key="1">
    <citation type="submission" date="2019-03" db="EMBL/GenBank/DDBJ databases">
        <authorList>
            <person name="Hao L."/>
        </authorList>
    </citation>
    <scope>NUCLEOTIDE SEQUENCE</scope>
</reference>
<dbReference type="Pfam" id="PF03975">
    <property type="entry name" value="CheD"/>
    <property type="match status" value="1"/>
</dbReference>
<keyword evidence="3" id="KW-0675">Receptor</keyword>
<dbReference type="CDD" id="cd16352">
    <property type="entry name" value="CheD"/>
    <property type="match status" value="1"/>
</dbReference>
<proteinExistence type="inferred from homology"/>
<accession>A0A485M9B0</accession>
<dbReference type="InterPro" id="IPR005659">
    <property type="entry name" value="Chemorcpt_Glu_NH3ase_CheD"/>
</dbReference>
<evidence type="ECO:0000256" key="2">
    <source>
        <dbReference type="ARBA" id="ARBA00022801"/>
    </source>
</evidence>
<keyword evidence="2 3" id="KW-0378">Hydrolase</keyword>
<organism evidence="3">
    <name type="scientific">anaerobic digester metagenome</name>
    <dbReference type="NCBI Taxonomy" id="1263854"/>
    <lineage>
        <taxon>unclassified sequences</taxon>
        <taxon>metagenomes</taxon>
        <taxon>ecological metagenomes</taxon>
    </lineage>
</organism>
<evidence type="ECO:0000256" key="1">
    <source>
        <dbReference type="ARBA" id="ARBA00022500"/>
    </source>
</evidence>
<sequence length="197" mass="22448">MYKRYSEKFKRNMVIIYPGEFYVSDRDIIATVLGSCISVCIKDKKTGLAGMNHFMLPGDARSEDMFLSASAKYGMFAMEQLINEMIKKKGSKKDFEAKVFGGGHVLNFRKSDGNVPEANIDFVRAFLRMEQVAVVKEDVGGYVGRKILFFPETAKVLLKRLDTSVDSNLIRAEETYKTRLFREKERLQHTGGDLTLF</sequence>
<dbReference type="GO" id="GO:0050568">
    <property type="term" value="F:protein-glutamine glutaminase activity"/>
    <property type="evidence" value="ECO:0007669"/>
    <property type="project" value="UniProtKB-EC"/>
</dbReference>
<dbReference type="EC" id="3.5.1.44" evidence="3"/>
<keyword evidence="1" id="KW-0145">Chemotaxis</keyword>
<dbReference type="AlphaFoldDB" id="A0A485M9B0"/>